<comment type="similarity">
    <text evidence="1">In the C-terminal section; belongs to the class-I pyridoxal-phosphate-dependent aminotransferase family.</text>
</comment>
<evidence type="ECO:0000256" key="5">
    <source>
        <dbReference type="ARBA" id="ARBA00023125"/>
    </source>
</evidence>
<keyword evidence="6" id="KW-0804">Transcription</keyword>
<proteinExistence type="inferred from homology"/>
<dbReference type="STRING" id="53345.LIU_07050"/>
<dbReference type="InterPro" id="IPR051446">
    <property type="entry name" value="HTH_trans_reg/aminotransferase"/>
</dbReference>
<dbReference type="Gene3D" id="3.90.1150.10">
    <property type="entry name" value="Aspartate Aminotransferase, domain 1"/>
    <property type="match status" value="1"/>
</dbReference>
<keyword evidence="4" id="KW-0805">Transcription regulation</keyword>
<accession>A0A367CCM7</accession>
<dbReference type="InterPro" id="IPR036390">
    <property type="entry name" value="WH_DNA-bd_sf"/>
</dbReference>
<dbReference type="RefSeq" id="WP_113845475.1">
    <property type="nucleotide sequence ID" value="NZ_LEPB01000004.1"/>
</dbReference>
<feature type="domain" description="HTH gntR-type" evidence="7">
    <location>
        <begin position="10"/>
        <end position="78"/>
    </location>
</feature>
<dbReference type="CDD" id="cd07377">
    <property type="entry name" value="WHTH_GntR"/>
    <property type="match status" value="1"/>
</dbReference>
<dbReference type="Pfam" id="PF00155">
    <property type="entry name" value="Aminotran_1_2"/>
    <property type="match status" value="1"/>
</dbReference>
<dbReference type="PANTHER" id="PTHR46577">
    <property type="entry name" value="HTH-TYPE TRANSCRIPTIONAL REGULATORY PROTEIN GABR"/>
    <property type="match status" value="1"/>
</dbReference>
<dbReference type="InterPro" id="IPR015424">
    <property type="entry name" value="PyrdxlP-dep_Trfase"/>
</dbReference>
<dbReference type="InterPro" id="IPR015422">
    <property type="entry name" value="PyrdxlP-dep_Trfase_small"/>
</dbReference>
<dbReference type="GO" id="GO:0003677">
    <property type="term" value="F:DNA binding"/>
    <property type="evidence" value="ECO:0007669"/>
    <property type="project" value="UniProtKB-KW"/>
</dbReference>
<reference evidence="8 9" key="1">
    <citation type="submission" date="2015-06" db="EMBL/GenBank/DDBJ databases">
        <title>The Genome Sequence of Enterococcus durans 4EA1.</title>
        <authorList>
            <consortium name="The Broad Institute Genomics Platform"/>
            <consortium name="The Broad Institute Genome Sequencing Center for Infectious Disease"/>
            <person name="Earl A.M."/>
            <person name="Van Tyne D."/>
            <person name="Lebreton F."/>
            <person name="Saavedra J.T."/>
            <person name="Gilmore M.S."/>
            <person name="Manson Mcguire A."/>
            <person name="Clock S."/>
            <person name="Crupain M."/>
            <person name="Rangan U."/>
            <person name="Young S."/>
            <person name="Abouelleil A."/>
            <person name="Cao P."/>
            <person name="Chapman S.B."/>
            <person name="Griggs A."/>
            <person name="Priest M."/>
            <person name="Shea T."/>
            <person name="Wortman J."/>
            <person name="Nusbaum C."/>
            <person name="Birren B."/>
        </authorList>
    </citation>
    <scope>NUCLEOTIDE SEQUENCE [LARGE SCALE GENOMIC DNA]</scope>
    <source>
        <strain evidence="8 9">4EA1</strain>
    </source>
</reference>
<keyword evidence="3" id="KW-0663">Pyridoxal phosphate</keyword>
<dbReference type="AlphaFoldDB" id="A0A367CCM7"/>
<dbReference type="InterPro" id="IPR004839">
    <property type="entry name" value="Aminotransferase_I/II_large"/>
</dbReference>
<keyword evidence="5" id="KW-0238">DNA-binding</keyword>
<evidence type="ECO:0000313" key="9">
    <source>
        <dbReference type="Proteomes" id="UP000252797"/>
    </source>
</evidence>
<name>A0A367CCM7_9ENTE</name>
<dbReference type="InterPro" id="IPR015421">
    <property type="entry name" value="PyrdxlP-dep_Trfase_major"/>
</dbReference>
<evidence type="ECO:0000256" key="4">
    <source>
        <dbReference type="ARBA" id="ARBA00023015"/>
    </source>
</evidence>
<dbReference type="PROSITE" id="PS50949">
    <property type="entry name" value="HTH_GNTR"/>
    <property type="match status" value="1"/>
</dbReference>
<dbReference type="Gene3D" id="3.40.640.10">
    <property type="entry name" value="Type I PLP-dependent aspartate aminotransferase-like (Major domain)"/>
    <property type="match status" value="1"/>
</dbReference>
<evidence type="ECO:0000256" key="3">
    <source>
        <dbReference type="ARBA" id="ARBA00022898"/>
    </source>
</evidence>
<dbReference type="SMART" id="SM00345">
    <property type="entry name" value="HTH_GNTR"/>
    <property type="match status" value="1"/>
</dbReference>
<evidence type="ECO:0000313" key="8">
    <source>
        <dbReference type="EMBL" id="RCA10407.1"/>
    </source>
</evidence>
<dbReference type="SUPFAM" id="SSF46785">
    <property type="entry name" value="Winged helix' DNA-binding domain"/>
    <property type="match status" value="1"/>
</dbReference>
<dbReference type="PRINTS" id="PR00035">
    <property type="entry name" value="HTHGNTR"/>
</dbReference>
<gene>
    <name evidence="8" type="ORF">EA71_01158</name>
</gene>
<dbReference type="EMBL" id="LEPB01000004">
    <property type="protein sequence ID" value="RCA10407.1"/>
    <property type="molecule type" value="Genomic_DNA"/>
</dbReference>
<evidence type="ECO:0000256" key="2">
    <source>
        <dbReference type="ARBA" id="ARBA00022576"/>
    </source>
</evidence>
<dbReference type="GO" id="GO:0030170">
    <property type="term" value="F:pyridoxal phosphate binding"/>
    <property type="evidence" value="ECO:0007669"/>
    <property type="project" value="InterPro"/>
</dbReference>
<dbReference type="Pfam" id="PF00392">
    <property type="entry name" value="GntR"/>
    <property type="match status" value="1"/>
</dbReference>
<evidence type="ECO:0000256" key="1">
    <source>
        <dbReference type="ARBA" id="ARBA00005384"/>
    </source>
</evidence>
<dbReference type="Proteomes" id="UP000252797">
    <property type="component" value="Unassembled WGS sequence"/>
</dbReference>
<keyword evidence="2" id="KW-0808">Transferase</keyword>
<keyword evidence="2" id="KW-0032">Aminotransferase</keyword>
<dbReference type="PANTHER" id="PTHR46577:SF2">
    <property type="entry name" value="TRANSCRIPTIONAL REGULATORY PROTEIN"/>
    <property type="match status" value="1"/>
</dbReference>
<dbReference type="GO" id="GO:0008483">
    <property type="term" value="F:transaminase activity"/>
    <property type="evidence" value="ECO:0007669"/>
    <property type="project" value="UniProtKB-KW"/>
</dbReference>
<dbReference type="Gene3D" id="1.10.10.10">
    <property type="entry name" value="Winged helix-like DNA-binding domain superfamily/Winged helix DNA-binding domain"/>
    <property type="match status" value="1"/>
</dbReference>
<sequence>MWKEIDKTKGPIYRQMMDQIMKNIENGNLAPGERLPSERKLAAEFRTNRTTVVRALDELRDLGVLTSRQGSGRYVNQTEWGKFSVPRINWRELFSQRYEQVDDWYEERIKEAKKQPDFLDLFSSEMPNKLLPDVQFPAHTMAEMITEEQKMTDLGYLPLVEKIEGYLSEEFQFDFSRTQLLVTVGGQQAIFLILQTLLSNGDAVAVESPSFFYRLALFRATGTRLFGIPMDDEGIDLAILEKSIQKNKIKAVLVNPNFQNPTGKVMSQKRRNDLVVLCRKYQVPIVEDDVFSDLSFQEVENSPVSIHSLDPENVLYVGSLSRLLGKTTKIGWIIGPQTLIFKLAKAQQMMEFSMSIFTQIAATAVFEESYDAKLALVRNQLQEKSLLLQKWAQKQNFFNVWPIKGGYYAWVTWEGKKMTAEIASEAVAKGLGVAPSWLFGRETNGIRINFSRLDQDRMIVFAKRMEELAGWLQA</sequence>
<dbReference type="InterPro" id="IPR000524">
    <property type="entry name" value="Tscrpt_reg_HTH_GntR"/>
</dbReference>
<dbReference type="GO" id="GO:0003700">
    <property type="term" value="F:DNA-binding transcription factor activity"/>
    <property type="evidence" value="ECO:0007669"/>
    <property type="project" value="InterPro"/>
</dbReference>
<organism evidence="8 9">
    <name type="scientific">Enterococcus durans</name>
    <dbReference type="NCBI Taxonomy" id="53345"/>
    <lineage>
        <taxon>Bacteria</taxon>
        <taxon>Bacillati</taxon>
        <taxon>Bacillota</taxon>
        <taxon>Bacilli</taxon>
        <taxon>Lactobacillales</taxon>
        <taxon>Enterococcaceae</taxon>
        <taxon>Enterococcus</taxon>
    </lineage>
</organism>
<comment type="caution">
    <text evidence="8">The sequence shown here is derived from an EMBL/GenBank/DDBJ whole genome shotgun (WGS) entry which is preliminary data.</text>
</comment>
<evidence type="ECO:0000259" key="7">
    <source>
        <dbReference type="PROSITE" id="PS50949"/>
    </source>
</evidence>
<protein>
    <submittedName>
        <fullName evidence="8">GntR family transcriptional regulator</fullName>
    </submittedName>
</protein>
<dbReference type="InterPro" id="IPR036388">
    <property type="entry name" value="WH-like_DNA-bd_sf"/>
</dbReference>
<dbReference type="SUPFAM" id="SSF53383">
    <property type="entry name" value="PLP-dependent transferases"/>
    <property type="match status" value="1"/>
</dbReference>
<evidence type="ECO:0000256" key="6">
    <source>
        <dbReference type="ARBA" id="ARBA00023163"/>
    </source>
</evidence>
<dbReference type="CDD" id="cd00609">
    <property type="entry name" value="AAT_like"/>
    <property type="match status" value="1"/>
</dbReference>